<gene>
    <name evidence="1" type="ORF">O181_100754</name>
</gene>
<dbReference type="OrthoDB" id="3253623at2759"/>
<proteinExistence type="predicted"/>
<protein>
    <recommendedName>
        <fullName evidence="3">Transposase domain-containing protein</fullName>
    </recommendedName>
</protein>
<dbReference type="PANTHER" id="PTHR46579:SF2">
    <property type="entry name" value="C2H2-TYPE DOMAIN-CONTAINING PROTEIN"/>
    <property type="match status" value="1"/>
</dbReference>
<dbReference type="Proteomes" id="UP000765509">
    <property type="component" value="Unassembled WGS sequence"/>
</dbReference>
<comment type="caution">
    <text evidence="1">The sequence shown here is derived from an EMBL/GenBank/DDBJ whole genome shotgun (WGS) entry which is preliminary data.</text>
</comment>
<sequence length="649" mass="74616">MTIMAILDSYQDIGRKASRFLLPASKVLIAQLQKKKEKAFKENQIKIPKDPSSVYKWLRLGPILITYFSCPDCWFLASQYEVEGNFNIKCHRYLEPHQIQAPCNEPLGKVIDLPHLPLKKHFSPHKLFYYQTFKSWLGHFLQRPKIHDLLSLHIEAQNNSQVTDIWQVEILKNFKGNQKSPFLTKPGHLSFLLYVDWFNSFVKSSRTSSTGGIMLGCLNLPPEVHMKPENIHIPAIIPGPKEPNGEQLNYLLRLLVEELKELWKGIHFFPTSNSSSGQTIQLAILTVIGDIVAIRKITGFISHSGSRFCSFCTIHKEHIEDIETDIWPSRRLRSHKIYVASLLNFSTATERASFFKEKGVRYEILEDLPYWDATEMNDSTDIDDIEVIISRNKWRGLKNDAQTPSNQLKAQESSISKIKSSDNIGFSSLTEPYHDDPDFISISSEKNVEGFDLSFHSYRVFNHQNIKALCQIVQQTTIPSLWKRVPKNVGSAKHGSLKAVEWKLLYNIYLPFLFLVSQLDGKEISLGIMNNTFLLISYLNIALSANVTQKKVGDWKILWSKSQKSCQKLFVNQRSKPNYHFSNHIPELMLQWGSCRGTATWALEKMNGHLSKLSSNKHIFNNVKKDMLEVKPGLSFAFTRLNRNYFPNK</sequence>
<dbReference type="EMBL" id="AVOT02070434">
    <property type="protein sequence ID" value="MBW0561039.1"/>
    <property type="molecule type" value="Genomic_DNA"/>
</dbReference>
<evidence type="ECO:0008006" key="3">
    <source>
        <dbReference type="Google" id="ProtNLM"/>
    </source>
</evidence>
<dbReference type="InterPro" id="IPR004242">
    <property type="entry name" value="Transposase_21"/>
</dbReference>
<organism evidence="1 2">
    <name type="scientific">Austropuccinia psidii MF-1</name>
    <dbReference type="NCBI Taxonomy" id="1389203"/>
    <lineage>
        <taxon>Eukaryota</taxon>
        <taxon>Fungi</taxon>
        <taxon>Dikarya</taxon>
        <taxon>Basidiomycota</taxon>
        <taxon>Pucciniomycotina</taxon>
        <taxon>Pucciniomycetes</taxon>
        <taxon>Pucciniales</taxon>
        <taxon>Sphaerophragmiaceae</taxon>
        <taxon>Austropuccinia</taxon>
    </lineage>
</organism>
<evidence type="ECO:0000313" key="1">
    <source>
        <dbReference type="EMBL" id="MBW0561039.1"/>
    </source>
</evidence>
<dbReference type="AlphaFoldDB" id="A0A9Q3JFU4"/>
<accession>A0A9Q3JFU4</accession>
<evidence type="ECO:0000313" key="2">
    <source>
        <dbReference type="Proteomes" id="UP000765509"/>
    </source>
</evidence>
<dbReference type="Pfam" id="PF02992">
    <property type="entry name" value="Transposase_21"/>
    <property type="match status" value="1"/>
</dbReference>
<dbReference type="PANTHER" id="PTHR46579">
    <property type="entry name" value="F5/8 TYPE C DOMAIN-CONTAINING PROTEIN-RELATED"/>
    <property type="match status" value="1"/>
</dbReference>
<reference evidence="1" key="1">
    <citation type="submission" date="2021-03" db="EMBL/GenBank/DDBJ databases">
        <title>Draft genome sequence of rust myrtle Austropuccinia psidii MF-1, a brazilian biotype.</title>
        <authorList>
            <person name="Quecine M.C."/>
            <person name="Pachon D.M.R."/>
            <person name="Bonatelli M.L."/>
            <person name="Correr F.H."/>
            <person name="Franceschini L.M."/>
            <person name="Leite T.F."/>
            <person name="Margarido G.R.A."/>
            <person name="Almeida C.A."/>
            <person name="Ferrarezi J.A."/>
            <person name="Labate C.A."/>
        </authorList>
    </citation>
    <scope>NUCLEOTIDE SEQUENCE</scope>
    <source>
        <strain evidence="1">MF-1</strain>
    </source>
</reference>
<keyword evidence="2" id="KW-1185">Reference proteome</keyword>
<name>A0A9Q3JFU4_9BASI</name>